<evidence type="ECO:0000256" key="4">
    <source>
        <dbReference type="PROSITE-ProRule" id="PRU00409"/>
    </source>
</evidence>
<dbReference type="InterPro" id="IPR013815">
    <property type="entry name" value="ATP_grasp_subdomain_1"/>
</dbReference>
<keyword evidence="3 4" id="KW-0067">ATP-binding</keyword>
<dbReference type="PANTHER" id="PTHR43585">
    <property type="entry name" value="FUMIPYRROLE BIOSYNTHESIS PROTEIN C"/>
    <property type="match status" value="1"/>
</dbReference>
<dbReference type="PANTHER" id="PTHR43585:SF2">
    <property type="entry name" value="ATP-GRASP ENZYME FSQD"/>
    <property type="match status" value="1"/>
</dbReference>
<comment type="caution">
    <text evidence="6">The sequence shown here is derived from an EMBL/GenBank/DDBJ whole genome shotgun (WGS) entry which is preliminary data.</text>
</comment>
<evidence type="ECO:0000256" key="2">
    <source>
        <dbReference type="ARBA" id="ARBA00022741"/>
    </source>
</evidence>
<organism evidence="6 7">
    <name type="scientific">Streptomyces daqingensis</name>
    <dbReference type="NCBI Taxonomy" id="1472640"/>
    <lineage>
        <taxon>Bacteria</taxon>
        <taxon>Bacillati</taxon>
        <taxon>Actinomycetota</taxon>
        <taxon>Actinomycetes</taxon>
        <taxon>Kitasatosporales</taxon>
        <taxon>Streptomycetaceae</taxon>
        <taxon>Streptomyces</taxon>
    </lineage>
</organism>
<sequence length="425" mass="45928">MADLDPKRTPDHFLMFAIGPRLDYAARLRALDESVRISVICRPEHLARITESGDYQRVLAVRQDTPVKEVIALARAVHALEPVTRITTFWEHDQDRAAAVGEALGVATHSPETVRLVQDKHAMRERLREAGVDDTKAGRAYNEADLLAFGEEAGYPFIVKPTAGTASFGVTVVRSPNEAAAAYRTAAGDFPGIARLGVLAEQYHEGPQYSVEAFSEAAEHVVLAVTRKFSDPVNMVELGHVLPAPLEADVREAVEDHARRVLDALGVEFGPTHTEVVLTADGPRVIETHLRVGGDEIFNLVKDAVGVDMIDFQTRQAFGEKVLPDIRSILEADAEPRCEAIWYTAPEASGTYVGLADGVEADDLDPGVTVLLSPGEELSGQGSFARIARARASAPDAEEALARARENAAGLSFLFRVTSPEPGTV</sequence>
<accession>A0ABQ2MLH7</accession>
<proteinExistence type="predicted"/>
<keyword evidence="1" id="KW-0436">Ligase</keyword>
<dbReference type="SUPFAM" id="SSF56059">
    <property type="entry name" value="Glutathione synthetase ATP-binding domain-like"/>
    <property type="match status" value="1"/>
</dbReference>
<evidence type="ECO:0000313" key="6">
    <source>
        <dbReference type="EMBL" id="GGO53913.1"/>
    </source>
</evidence>
<evidence type="ECO:0000259" key="5">
    <source>
        <dbReference type="PROSITE" id="PS50975"/>
    </source>
</evidence>
<reference evidence="7" key="1">
    <citation type="journal article" date="2019" name="Int. J. Syst. Evol. Microbiol.">
        <title>The Global Catalogue of Microorganisms (GCM) 10K type strain sequencing project: providing services to taxonomists for standard genome sequencing and annotation.</title>
        <authorList>
            <consortium name="The Broad Institute Genomics Platform"/>
            <consortium name="The Broad Institute Genome Sequencing Center for Infectious Disease"/>
            <person name="Wu L."/>
            <person name="Ma J."/>
        </authorList>
    </citation>
    <scope>NUCLEOTIDE SEQUENCE [LARGE SCALE GENOMIC DNA]</scope>
    <source>
        <strain evidence="7">CGMCC 4.7178</strain>
    </source>
</reference>
<dbReference type="Gene3D" id="3.30.1490.20">
    <property type="entry name" value="ATP-grasp fold, A domain"/>
    <property type="match status" value="1"/>
</dbReference>
<evidence type="ECO:0000256" key="1">
    <source>
        <dbReference type="ARBA" id="ARBA00022598"/>
    </source>
</evidence>
<dbReference type="InterPro" id="IPR052032">
    <property type="entry name" value="ATP-dep_AA_Ligase"/>
</dbReference>
<keyword evidence="2 4" id="KW-0547">Nucleotide-binding</keyword>
<dbReference type="Gene3D" id="3.40.50.20">
    <property type="match status" value="1"/>
</dbReference>
<protein>
    <recommendedName>
        <fullName evidence="5">ATP-grasp domain-containing protein</fullName>
    </recommendedName>
</protein>
<name>A0ABQ2MLH7_9ACTN</name>
<keyword evidence="7" id="KW-1185">Reference proteome</keyword>
<dbReference type="Proteomes" id="UP000631535">
    <property type="component" value="Unassembled WGS sequence"/>
</dbReference>
<evidence type="ECO:0000256" key="3">
    <source>
        <dbReference type="ARBA" id="ARBA00022840"/>
    </source>
</evidence>
<evidence type="ECO:0000313" key="7">
    <source>
        <dbReference type="Proteomes" id="UP000631535"/>
    </source>
</evidence>
<gene>
    <name evidence="6" type="ORF">GCM10012287_41640</name>
</gene>
<dbReference type="PROSITE" id="PS50975">
    <property type="entry name" value="ATP_GRASP"/>
    <property type="match status" value="1"/>
</dbReference>
<feature type="domain" description="ATP-grasp" evidence="5">
    <location>
        <begin position="124"/>
        <end position="318"/>
    </location>
</feature>
<dbReference type="Pfam" id="PF13535">
    <property type="entry name" value="ATP-grasp_4"/>
    <property type="match status" value="1"/>
</dbReference>
<dbReference type="RefSeq" id="WP_189038713.1">
    <property type="nucleotide sequence ID" value="NZ_BMMP01000014.1"/>
</dbReference>
<dbReference type="InterPro" id="IPR011761">
    <property type="entry name" value="ATP-grasp"/>
</dbReference>
<dbReference type="Gene3D" id="3.30.470.20">
    <property type="entry name" value="ATP-grasp fold, B domain"/>
    <property type="match status" value="1"/>
</dbReference>
<dbReference type="EMBL" id="BMMP01000014">
    <property type="protein sequence ID" value="GGO53913.1"/>
    <property type="molecule type" value="Genomic_DNA"/>
</dbReference>